<keyword evidence="2" id="KW-1185">Reference proteome</keyword>
<dbReference type="Proteomes" id="UP000437974">
    <property type="component" value="Segment"/>
</dbReference>
<organism evidence="1 2">
    <name type="scientific">Photobacterium phage PDCC-1</name>
    <dbReference type="NCBI Taxonomy" id="2664246"/>
    <lineage>
        <taxon>Viruses</taxon>
        <taxon>Duplodnaviria</taxon>
        <taxon>Heunggongvirae</taxon>
        <taxon>Uroviricota</taxon>
        <taxon>Caudoviricetes</taxon>
        <taxon>Chimalliviridae</taxon>
        <taxon>Gorgonvirinae</taxon>
        <taxon>Aphroditevirus</taxon>
        <taxon>Aphroditevirus PDCC1</taxon>
    </lineage>
</organism>
<reference evidence="1 2" key="1">
    <citation type="submission" date="2019-10" db="EMBL/GenBank/DDBJ databases">
        <title>Draft genome sequence of Photobacterium phage PDCC-1.</title>
        <authorList>
            <person name="Quiroz-Guzman E."/>
        </authorList>
    </citation>
    <scope>NUCLEOTIDE SEQUENCE [LARGE SCALE GENOMIC DNA]</scope>
</reference>
<evidence type="ECO:0000313" key="1">
    <source>
        <dbReference type="EMBL" id="QGZ14534.1"/>
    </source>
</evidence>
<proteinExistence type="predicted"/>
<accession>A0A6B9J2A8</accession>
<sequence length="235" mass="26332">MTIVVFHKGTFMADSLSRHGAELEAEHRGREASKSHLKIYPVPEDVPKFDDGSGTLKTPDFMGSAGSTFAIRVTTLFLSDLLTPFGLTNFVPGTYNLQTCNLQVNTNRVAWFLFRVGEQCFRVEYEGNKLIIGELKDADIIGSAKGSYNFLLKVLYDTFNPPLNKKFVALNFLLLSGIDETIGGDLWVVNKGEREITASSPKLSDKVKKKLVKDYRENLYKKANLTLPVEEKKED</sequence>
<dbReference type="GeneID" id="55624207"/>
<name>A0A6B9J2A8_9CAUD</name>
<dbReference type="KEGG" id="vg:55624207"/>
<evidence type="ECO:0000313" key="2">
    <source>
        <dbReference type="Proteomes" id="UP000437974"/>
    </source>
</evidence>
<dbReference type="EMBL" id="MN562221">
    <property type="protein sequence ID" value="QGZ14534.1"/>
    <property type="molecule type" value="Genomic_DNA"/>
</dbReference>
<dbReference type="RefSeq" id="YP_009853523.1">
    <property type="nucleotide sequence ID" value="NC_048821.1"/>
</dbReference>
<protein>
    <submittedName>
        <fullName evidence="1">Uncharacterized protein</fullName>
    </submittedName>
</protein>